<keyword evidence="2" id="KW-0547">Nucleotide-binding</keyword>
<dbReference type="Proteomes" id="UP000221011">
    <property type="component" value="Chromosome"/>
</dbReference>
<dbReference type="GO" id="GO:0005524">
    <property type="term" value="F:ATP binding"/>
    <property type="evidence" value="ECO:0007669"/>
    <property type="project" value="UniProtKB-KW"/>
</dbReference>
<dbReference type="AlphaFoldDB" id="A0A291QL46"/>
<keyword evidence="7" id="KW-1185">Reference proteome</keyword>
<dbReference type="CDD" id="cd03293">
    <property type="entry name" value="ABC_NrtD_SsuB_transporters"/>
    <property type="match status" value="1"/>
</dbReference>
<dbReference type="PROSITE" id="PS50893">
    <property type="entry name" value="ABC_TRANSPORTER_2"/>
    <property type="match status" value="1"/>
</dbReference>
<evidence type="ECO:0000256" key="3">
    <source>
        <dbReference type="ARBA" id="ARBA00022840"/>
    </source>
</evidence>
<accession>A0A291QL46</accession>
<protein>
    <submittedName>
        <fullName evidence="6">Hydroxymethylpyrimidine ABC transporter, ATPase component</fullName>
    </submittedName>
</protein>
<dbReference type="EMBL" id="CP022685">
    <property type="protein sequence ID" value="ATL32194.1"/>
    <property type="molecule type" value="Genomic_DNA"/>
</dbReference>
<evidence type="ECO:0000313" key="6">
    <source>
        <dbReference type="EMBL" id="ATL32194.1"/>
    </source>
</evidence>
<dbReference type="SUPFAM" id="SSF52540">
    <property type="entry name" value="P-loop containing nucleoside triphosphate hydrolases"/>
    <property type="match status" value="1"/>
</dbReference>
<dbReference type="GO" id="GO:0016887">
    <property type="term" value="F:ATP hydrolysis activity"/>
    <property type="evidence" value="ECO:0007669"/>
    <property type="project" value="InterPro"/>
</dbReference>
<name>A0A291QL46_9ACTN</name>
<dbReference type="InterPro" id="IPR027417">
    <property type="entry name" value="P-loop_NTPase"/>
</dbReference>
<evidence type="ECO:0000259" key="5">
    <source>
        <dbReference type="PROSITE" id="PS50893"/>
    </source>
</evidence>
<dbReference type="SMART" id="SM00382">
    <property type="entry name" value="AAA"/>
    <property type="match status" value="1"/>
</dbReference>
<gene>
    <name evidence="6" type="ORF">KY5_7176</name>
</gene>
<dbReference type="PANTHER" id="PTHR42788:SF13">
    <property type="entry name" value="ALIPHATIC SULFONATES IMPORT ATP-BINDING PROTEIN SSUB"/>
    <property type="match status" value="1"/>
</dbReference>
<sequence length="287" mass="31039">MSAPKHATLATQGLVTGKGGEGMEGMEGMTTRPAVRLGAVAVRFRTKRKDVTALRDVSLDVGSGEFVAIVGPSGCGKSTLLKLVAGLLAPSSGEVLLGGERVRGPRRDIGYVFQRAALLDWRSARRNILLQAEMRKIPAARARARADELIRMTGLDGFEDAYPHELSGGMQQRVALCRALLHEPPVLLMDEPFGALDALTREQMNVELNRIWRETGTTVLLVTHSIPEAVYLADRVVVMSPRPGTVTEVIDVGLPPEREYAATLVSPEFRTATGRIRELLGAVSAHD</sequence>
<evidence type="ECO:0000256" key="4">
    <source>
        <dbReference type="SAM" id="MobiDB-lite"/>
    </source>
</evidence>
<organism evidence="6 7">
    <name type="scientific">Streptomyces formicae</name>
    <dbReference type="NCBI Taxonomy" id="1616117"/>
    <lineage>
        <taxon>Bacteria</taxon>
        <taxon>Bacillati</taxon>
        <taxon>Actinomycetota</taxon>
        <taxon>Actinomycetes</taxon>
        <taxon>Kitasatosporales</taxon>
        <taxon>Streptomycetaceae</taxon>
        <taxon>Streptomyces</taxon>
    </lineage>
</organism>
<dbReference type="KEGG" id="sfk:KY5_7176"/>
<dbReference type="PANTHER" id="PTHR42788">
    <property type="entry name" value="TAURINE IMPORT ATP-BINDING PROTEIN-RELATED"/>
    <property type="match status" value="1"/>
</dbReference>
<keyword evidence="3" id="KW-0067">ATP-binding</keyword>
<proteinExistence type="predicted"/>
<evidence type="ECO:0000313" key="7">
    <source>
        <dbReference type="Proteomes" id="UP000221011"/>
    </source>
</evidence>
<evidence type="ECO:0000256" key="1">
    <source>
        <dbReference type="ARBA" id="ARBA00022448"/>
    </source>
</evidence>
<dbReference type="InterPro" id="IPR017871">
    <property type="entry name" value="ABC_transporter-like_CS"/>
</dbReference>
<dbReference type="InterPro" id="IPR003439">
    <property type="entry name" value="ABC_transporter-like_ATP-bd"/>
</dbReference>
<keyword evidence="1" id="KW-0813">Transport</keyword>
<feature type="compositionally biased region" description="Gly residues" evidence="4">
    <location>
        <begin position="16"/>
        <end position="25"/>
    </location>
</feature>
<dbReference type="InterPro" id="IPR003593">
    <property type="entry name" value="AAA+_ATPase"/>
</dbReference>
<dbReference type="Gene3D" id="3.40.50.300">
    <property type="entry name" value="P-loop containing nucleotide triphosphate hydrolases"/>
    <property type="match status" value="1"/>
</dbReference>
<evidence type="ECO:0000256" key="2">
    <source>
        <dbReference type="ARBA" id="ARBA00022741"/>
    </source>
</evidence>
<feature type="region of interest" description="Disordered" evidence="4">
    <location>
        <begin position="1"/>
        <end position="29"/>
    </location>
</feature>
<feature type="domain" description="ABC transporter" evidence="5">
    <location>
        <begin position="35"/>
        <end position="266"/>
    </location>
</feature>
<dbReference type="PROSITE" id="PS00211">
    <property type="entry name" value="ABC_TRANSPORTER_1"/>
    <property type="match status" value="1"/>
</dbReference>
<reference evidence="6 7" key="1">
    <citation type="submission" date="2017-08" db="EMBL/GenBank/DDBJ databases">
        <title>Complete Genome Sequence of Streptomyces formicae KY5, the formicamycin producer.</title>
        <authorList>
            <person name="Holmes N.A."/>
            <person name="Devine R."/>
            <person name="Qin Z."/>
            <person name="Seipke R.F."/>
            <person name="Wilkinson B."/>
            <person name="Hutchings M.I."/>
        </authorList>
    </citation>
    <scope>NUCLEOTIDE SEQUENCE [LARGE SCALE GENOMIC DNA]</scope>
    <source>
        <strain evidence="6 7">KY5</strain>
    </source>
</reference>
<dbReference type="InterPro" id="IPR050166">
    <property type="entry name" value="ABC_transporter_ATP-bind"/>
</dbReference>
<dbReference type="Pfam" id="PF00005">
    <property type="entry name" value="ABC_tran"/>
    <property type="match status" value="1"/>
</dbReference>